<dbReference type="CDD" id="cd12797">
    <property type="entry name" value="M23_peptidase"/>
    <property type="match status" value="1"/>
</dbReference>
<dbReference type="EMBL" id="VAWE01000001">
    <property type="protein sequence ID" value="TLQ45017.1"/>
    <property type="molecule type" value="Genomic_DNA"/>
</dbReference>
<dbReference type="Gene3D" id="2.70.70.10">
    <property type="entry name" value="Glucose Permease (Domain IIA)"/>
    <property type="match status" value="1"/>
</dbReference>
<name>A0A5R9E6V4_9ACTN</name>
<feature type="domain" description="M23ase beta-sheet core" evidence="2">
    <location>
        <begin position="167"/>
        <end position="238"/>
    </location>
</feature>
<dbReference type="Pfam" id="PF01551">
    <property type="entry name" value="Peptidase_M23"/>
    <property type="match status" value="1"/>
</dbReference>
<keyword evidence="1" id="KW-1133">Transmembrane helix</keyword>
<dbReference type="InterPro" id="IPR050570">
    <property type="entry name" value="Cell_wall_metabolism_enzyme"/>
</dbReference>
<protein>
    <submittedName>
        <fullName evidence="3">M23 family metallopeptidase</fullName>
    </submittedName>
</protein>
<organism evidence="3 4">
    <name type="scientific">Streptomyces marianii</name>
    <dbReference type="NCBI Taxonomy" id="1817406"/>
    <lineage>
        <taxon>Bacteria</taxon>
        <taxon>Bacillati</taxon>
        <taxon>Actinomycetota</taxon>
        <taxon>Actinomycetes</taxon>
        <taxon>Kitasatosporales</taxon>
        <taxon>Streptomycetaceae</taxon>
        <taxon>Streptomyces</taxon>
    </lineage>
</organism>
<dbReference type="PANTHER" id="PTHR21666:SF270">
    <property type="entry name" value="MUREIN HYDROLASE ACTIVATOR ENVC"/>
    <property type="match status" value="1"/>
</dbReference>
<feature type="transmembrane region" description="Helical" evidence="1">
    <location>
        <begin position="35"/>
        <end position="52"/>
    </location>
</feature>
<dbReference type="PANTHER" id="PTHR21666">
    <property type="entry name" value="PEPTIDASE-RELATED"/>
    <property type="match status" value="1"/>
</dbReference>
<reference evidence="3 4" key="1">
    <citation type="submission" date="2019-05" db="EMBL/GenBank/DDBJ databases">
        <title>Streptomyces marianii sp. nov., a novel marine actinomycete from southern coast of India.</title>
        <authorList>
            <person name="Iniyan A.M."/>
            <person name="Wink J."/>
            <person name="Ramprasad E."/>
            <person name="Ramana C.V."/>
            <person name="Bunk B."/>
            <person name="Sproer C."/>
            <person name="Joseph F.-J.R.S."/>
            <person name="Vincent S.G.P."/>
        </authorList>
    </citation>
    <scope>NUCLEOTIDE SEQUENCE [LARGE SCALE GENOMIC DNA]</scope>
    <source>
        <strain evidence="3 4">ICN19</strain>
    </source>
</reference>
<comment type="caution">
    <text evidence="3">The sequence shown here is derived from an EMBL/GenBank/DDBJ whole genome shotgun (WGS) entry which is preliminary data.</text>
</comment>
<evidence type="ECO:0000259" key="2">
    <source>
        <dbReference type="Pfam" id="PF01551"/>
    </source>
</evidence>
<dbReference type="RefSeq" id="WP_138054376.1">
    <property type="nucleotide sequence ID" value="NZ_VAWE01000001.1"/>
</dbReference>
<dbReference type="Proteomes" id="UP000305921">
    <property type="component" value="Unassembled WGS sequence"/>
</dbReference>
<sequence>MSVRKTATVGVRVLWAAFFALAVLTRLLDLRYPDWLRFLPAAAAIALSVALGRAARRRIDARGAAPVETASPVAGRWTALNSPADKVPSHGTHEAAQSFAIDIVAECEEHPRPRFASLWPLTRRNREFPAFNAPLYAVADATVVRATDRQRDHMSRNSLPALLWLLAEGVVRMLGGTDRIFGNHLVLDLGDGTWAVYAHLRRGSLAVREGEQVTAGQLLARCGNSGNSTEPHLHFQLMDGPDLEAAHGVPFTWRGVGVPRNKETFTAQPAAPQNASASSTS</sequence>
<dbReference type="OrthoDB" id="9809488at2"/>
<dbReference type="InterPro" id="IPR016047">
    <property type="entry name" value="M23ase_b-sheet_dom"/>
</dbReference>
<accession>A0A5R9E6V4</accession>
<dbReference type="SUPFAM" id="SSF51261">
    <property type="entry name" value="Duplicated hybrid motif"/>
    <property type="match status" value="1"/>
</dbReference>
<proteinExistence type="predicted"/>
<feature type="transmembrane region" description="Helical" evidence="1">
    <location>
        <begin position="12"/>
        <end position="29"/>
    </location>
</feature>
<evidence type="ECO:0000256" key="1">
    <source>
        <dbReference type="SAM" id="Phobius"/>
    </source>
</evidence>
<keyword evidence="1" id="KW-0812">Transmembrane</keyword>
<keyword evidence="4" id="KW-1185">Reference proteome</keyword>
<dbReference type="InterPro" id="IPR011055">
    <property type="entry name" value="Dup_hybrid_motif"/>
</dbReference>
<gene>
    <name evidence="3" type="ORF">FEF34_19915</name>
</gene>
<evidence type="ECO:0000313" key="3">
    <source>
        <dbReference type="EMBL" id="TLQ45017.1"/>
    </source>
</evidence>
<keyword evidence="1" id="KW-0472">Membrane</keyword>
<dbReference type="AlphaFoldDB" id="A0A5R9E6V4"/>
<evidence type="ECO:0000313" key="4">
    <source>
        <dbReference type="Proteomes" id="UP000305921"/>
    </source>
</evidence>
<dbReference type="GO" id="GO:0004222">
    <property type="term" value="F:metalloendopeptidase activity"/>
    <property type="evidence" value="ECO:0007669"/>
    <property type="project" value="TreeGrafter"/>
</dbReference>